<evidence type="ECO:0000256" key="1">
    <source>
        <dbReference type="ARBA" id="ARBA00007009"/>
    </source>
</evidence>
<sequence length="338" mass="37901">MFCQDQEPLITKVCQLYDQISRLDSLKPSKDVDTLFTELVLTCIPPSPIDVTKLCSRLQRIRSNLIRLCGRAEGHLETHFATLLASFQNPLHHLHIFPYYDNYLKLSQLEYDILIQHFPHETPPRKIAFVGSGPLPLTSIVLASNHLKMTSFHNYDIDPLANSMALALVSSDPDLSKRMFFHTTDIMDVAEGLEDYDVVFLAALVGMDVDEKARVIDHVAEHMSPGALLMLRSAHGARAFLYPVVDPCDLRGRFDVLTVYHPSDEVINSVVLARKLYNVYDPVMAVKSAAAEKQGNVGVGTGPIVLPSKCFHEIEAFNPLNIHGKYMVEELSFEEKLA</sequence>
<keyword evidence="3 6" id="KW-0808">Transferase</keyword>
<dbReference type="PROSITE" id="PS51142">
    <property type="entry name" value="NAS"/>
    <property type="match status" value="1"/>
</dbReference>
<dbReference type="GO" id="GO:0030418">
    <property type="term" value="P:nicotianamine biosynthetic process"/>
    <property type="evidence" value="ECO:0007669"/>
    <property type="project" value="UniProtKB-UniRule"/>
</dbReference>
<comment type="catalytic activity">
    <reaction evidence="5 6">
        <text>3 S-adenosyl-L-methionine = nicotianamine + 3 S-methyl-5'-thioadenosine + 3 H(+)</text>
        <dbReference type="Rhea" id="RHEA:16481"/>
        <dbReference type="ChEBI" id="CHEBI:15378"/>
        <dbReference type="ChEBI" id="CHEBI:17509"/>
        <dbReference type="ChEBI" id="CHEBI:58249"/>
        <dbReference type="ChEBI" id="CHEBI:59789"/>
        <dbReference type="EC" id="2.5.1.43"/>
    </reaction>
</comment>
<evidence type="ECO:0000256" key="6">
    <source>
        <dbReference type="RuleBase" id="RU368095"/>
    </source>
</evidence>
<dbReference type="PANTHER" id="PTHR32266">
    <property type="entry name" value="NICOTIANAMINE SYNTHASE 3"/>
    <property type="match status" value="1"/>
</dbReference>
<evidence type="ECO:0000313" key="7">
    <source>
        <dbReference type="EMBL" id="GMN44032.1"/>
    </source>
</evidence>
<keyword evidence="8" id="KW-1185">Reference proteome</keyword>
<comment type="caution">
    <text evidence="7">The sequence shown here is derived from an EMBL/GenBank/DDBJ whole genome shotgun (WGS) entry which is preliminary data.</text>
</comment>
<dbReference type="InterPro" id="IPR004298">
    <property type="entry name" value="Nicotian_synth"/>
</dbReference>
<dbReference type="GO" id="GO:0030410">
    <property type="term" value="F:nicotianamine synthase activity"/>
    <property type="evidence" value="ECO:0007669"/>
    <property type="project" value="UniProtKB-UniRule"/>
</dbReference>
<name>A0AA88A410_FICCA</name>
<gene>
    <name evidence="7" type="ORF">TIFTF001_013230</name>
</gene>
<proteinExistence type="inferred from homology"/>
<evidence type="ECO:0000256" key="4">
    <source>
        <dbReference type="ARBA" id="ARBA00022691"/>
    </source>
</evidence>
<dbReference type="EC" id="2.5.1.43" evidence="2 6"/>
<comment type="similarity">
    <text evidence="1 6">Belongs to the nicotianamine synthase (NAS)-like family.</text>
</comment>
<evidence type="ECO:0000256" key="2">
    <source>
        <dbReference type="ARBA" id="ARBA00012675"/>
    </source>
</evidence>
<evidence type="ECO:0000313" key="8">
    <source>
        <dbReference type="Proteomes" id="UP001187192"/>
    </source>
</evidence>
<comment type="function">
    <text evidence="6">Synthesizes nicotianamine, a polyamine which serves as a sensor for the physiological iron status within the plant, and/or might be involved in the transport of iron.</text>
</comment>
<dbReference type="PANTHER" id="PTHR32266:SF12">
    <property type="entry name" value="NICOTIANAMINE SYNTHASE 3"/>
    <property type="match status" value="1"/>
</dbReference>
<dbReference type="Pfam" id="PF03059">
    <property type="entry name" value="NAS"/>
    <property type="match status" value="1"/>
</dbReference>
<organism evidence="7 8">
    <name type="scientific">Ficus carica</name>
    <name type="common">Common fig</name>
    <dbReference type="NCBI Taxonomy" id="3494"/>
    <lineage>
        <taxon>Eukaryota</taxon>
        <taxon>Viridiplantae</taxon>
        <taxon>Streptophyta</taxon>
        <taxon>Embryophyta</taxon>
        <taxon>Tracheophyta</taxon>
        <taxon>Spermatophyta</taxon>
        <taxon>Magnoliopsida</taxon>
        <taxon>eudicotyledons</taxon>
        <taxon>Gunneridae</taxon>
        <taxon>Pentapetalae</taxon>
        <taxon>rosids</taxon>
        <taxon>fabids</taxon>
        <taxon>Rosales</taxon>
        <taxon>Moraceae</taxon>
        <taxon>Ficeae</taxon>
        <taxon>Ficus</taxon>
    </lineage>
</organism>
<dbReference type="Gene3D" id="3.40.50.150">
    <property type="entry name" value="Vaccinia Virus protein VP39"/>
    <property type="match status" value="1"/>
</dbReference>
<dbReference type="AlphaFoldDB" id="A0AA88A410"/>
<evidence type="ECO:0000256" key="5">
    <source>
        <dbReference type="ARBA" id="ARBA00049391"/>
    </source>
</evidence>
<dbReference type="Proteomes" id="UP001187192">
    <property type="component" value="Unassembled WGS sequence"/>
</dbReference>
<dbReference type="SUPFAM" id="SSF53335">
    <property type="entry name" value="S-adenosyl-L-methionine-dependent methyltransferases"/>
    <property type="match status" value="1"/>
</dbReference>
<protein>
    <recommendedName>
        <fullName evidence="2 6">Nicotianamine synthase</fullName>
        <ecNumber evidence="2 6">2.5.1.43</ecNumber>
    </recommendedName>
</protein>
<evidence type="ECO:0000256" key="3">
    <source>
        <dbReference type="ARBA" id="ARBA00022679"/>
    </source>
</evidence>
<dbReference type="InterPro" id="IPR029063">
    <property type="entry name" value="SAM-dependent_MTases_sf"/>
</dbReference>
<keyword evidence="4 6" id="KW-0949">S-adenosyl-L-methionine</keyword>
<accession>A0AA88A410</accession>
<dbReference type="EMBL" id="BTGU01000017">
    <property type="protein sequence ID" value="GMN44032.1"/>
    <property type="molecule type" value="Genomic_DNA"/>
</dbReference>
<reference evidence="7" key="1">
    <citation type="submission" date="2023-07" db="EMBL/GenBank/DDBJ databases">
        <title>draft genome sequence of fig (Ficus carica).</title>
        <authorList>
            <person name="Takahashi T."/>
            <person name="Nishimura K."/>
        </authorList>
    </citation>
    <scope>NUCLEOTIDE SEQUENCE</scope>
</reference>